<dbReference type="AlphaFoldDB" id="A0A1F8HAV0"/>
<evidence type="ECO:0000256" key="4">
    <source>
        <dbReference type="ARBA" id="ARBA00022741"/>
    </source>
</evidence>
<dbReference type="InterPro" id="IPR008201">
    <property type="entry name" value="HepT-like"/>
</dbReference>
<evidence type="ECO:0000313" key="7">
    <source>
        <dbReference type="Proteomes" id="UP000178155"/>
    </source>
</evidence>
<evidence type="ECO:0000313" key="6">
    <source>
        <dbReference type="EMBL" id="OGN34066.1"/>
    </source>
</evidence>
<dbReference type="InterPro" id="IPR051813">
    <property type="entry name" value="HepT_RNase_toxin"/>
</dbReference>
<keyword evidence="5" id="KW-0378">Hydrolase</keyword>
<accession>A0A1F8HAV0</accession>
<dbReference type="GO" id="GO:0110001">
    <property type="term" value="C:toxin-antitoxin complex"/>
    <property type="evidence" value="ECO:0007669"/>
    <property type="project" value="InterPro"/>
</dbReference>
<evidence type="ECO:0000256" key="5">
    <source>
        <dbReference type="ARBA" id="ARBA00022801"/>
    </source>
</evidence>
<evidence type="ECO:0008006" key="8">
    <source>
        <dbReference type="Google" id="ProtNLM"/>
    </source>
</evidence>
<dbReference type="EMBL" id="MGKW01000019">
    <property type="protein sequence ID" value="OGN34066.1"/>
    <property type="molecule type" value="Genomic_DNA"/>
</dbReference>
<protein>
    <recommendedName>
        <fullName evidence="8">DUF86 domain-containing protein</fullName>
    </recommendedName>
</protein>
<dbReference type="PANTHER" id="PTHR34139">
    <property type="entry name" value="UPF0331 PROTEIN MJ0127"/>
    <property type="match status" value="1"/>
</dbReference>
<dbReference type="Pfam" id="PF01934">
    <property type="entry name" value="HepT-like"/>
    <property type="match status" value="1"/>
</dbReference>
<keyword evidence="3" id="KW-0540">Nuclease</keyword>
<comment type="caution">
    <text evidence="6">The sequence shown here is derived from an EMBL/GenBank/DDBJ whole genome shotgun (WGS) entry which is preliminary data.</text>
</comment>
<evidence type="ECO:0000256" key="2">
    <source>
        <dbReference type="ARBA" id="ARBA00022649"/>
    </source>
</evidence>
<dbReference type="GO" id="GO:0016787">
    <property type="term" value="F:hydrolase activity"/>
    <property type="evidence" value="ECO:0007669"/>
    <property type="project" value="UniProtKB-KW"/>
</dbReference>
<reference evidence="6 7" key="1">
    <citation type="journal article" date="2016" name="Nat. Commun.">
        <title>Thousands of microbial genomes shed light on interconnected biogeochemical processes in an aquifer system.</title>
        <authorList>
            <person name="Anantharaman K."/>
            <person name="Brown C.T."/>
            <person name="Hug L.A."/>
            <person name="Sharon I."/>
            <person name="Castelle C.J."/>
            <person name="Probst A.J."/>
            <person name="Thomas B.C."/>
            <person name="Singh A."/>
            <person name="Wilkins M.J."/>
            <person name="Karaoz U."/>
            <person name="Brodie E.L."/>
            <person name="Williams K.H."/>
            <person name="Hubbard S.S."/>
            <person name="Banfield J.F."/>
        </authorList>
    </citation>
    <scope>NUCLEOTIDE SEQUENCE [LARGE SCALE GENOMIC DNA]</scope>
</reference>
<keyword evidence="1" id="KW-0597">Phosphoprotein</keyword>
<evidence type="ECO:0000256" key="3">
    <source>
        <dbReference type="ARBA" id="ARBA00022722"/>
    </source>
</evidence>
<keyword evidence="2" id="KW-1277">Toxin-antitoxin system</keyword>
<sequence>MEKDINVWLQHIREAIDIIDVHMQGCSFEEFQKSITIQDAVIRRVEIIGEAVNNIPEDFIQKHPEVEWLDIISMRNILAHEYFGVKLKIVWDTVKTDLPKLKEQLNKL</sequence>
<name>A0A1F8HAV0_9BACT</name>
<proteinExistence type="predicted"/>
<dbReference type="SUPFAM" id="SSF81593">
    <property type="entry name" value="Nucleotidyltransferase substrate binding subunit/domain"/>
    <property type="match status" value="1"/>
</dbReference>
<gene>
    <name evidence="6" type="ORF">A3I39_01695</name>
</gene>
<dbReference type="GO" id="GO:0004540">
    <property type="term" value="F:RNA nuclease activity"/>
    <property type="evidence" value="ECO:0007669"/>
    <property type="project" value="InterPro"/>
</dbReference>
<dbReference type="Proteomes" id="UP000178155">
    <property type="component" value="Unassembled WGS sequence"/>
</dbReference>
<evidence type="ECO:0000256" key="1">
    <source>
        <dbReference type="ARBA" id="ARBA00022553"/>
    </source>
</evidence>
<dbReference type="PANTHER" id="PTHR34139:SF1">
    <property type="entry name" value="RNASE MJ1380-RELATED"/>
    <property type="match status" value="1"/>
</dbReference>
<dbReference type="GO" id="GO:0000166">
    <property type="term" value="F:nucleotide binding"/>
    <property type="evidence" value="ECO:0007669"/>
    <property type="project" value="UniProtKB-KW"/>
</dbReference>
<keyword evidence="4" id="KW-0547">Nucleotide-binding</keyword>
<organism evidence="6 7">
    <name type="scientific">Candidatus Yanofskybacteria bacterium RIFCSPLOWO2_02_FULL_47_9b</name>
    <dbReference type="NCBI Taxonomy" id="1802708"/>
    <lineage>
        <taxon>Bacteria</taxon>
        <taxon>Candidatus Yanofskyibacteriota</taxon>
    </lineage>
</organism>